<dbReference type="SMART" id="SM00698">
    <property type="entry name" value="MORN"/>
    <property type="match status" value="2"/>
</dbReference>
<name>A0A3B1AY05_9ZZZZ</name>
<dbReference type="AlphaFoldDB" id="A0A3B1AY05"/>
<dbReference type="Pfam" id="PF02493">
    <property type="entry name" value="MORN"/>
    <property type="match status" value="3"/>
</dbReference>
<dbReference type="PANTHER" id="PTHR43215:SF14">
    <property type="entry name" value="RADIAL SPOKE HEAD 1 HOMOLOG"/>
    <property type="match status" value="1"/>
</dbReference>
<accession>A0A3B1AY05</accession>
<dbReference type="SUPFAM" id="SSF82185">
    <property type="entry name" value="Histone H3 K4-specific methyltransferase SET7/9 N-terminal domain"/>
    <property type="match status" value="1"/>
</dbReference>
<sequence>MRHTKTIKHGYCILVLAMVLVSTFSFASEKSVVLPDIITLPDGSLYSGDLKYEIIREGVGENEWPNGDRYRGEWLNDMPHGKGFMQRKDKEEYRGQFSFGQYSGLGDLKTVKQERYLGIFRFNLLDGLGILITDGKEYYLGEFSQSKRHGRFLYFSRLAAEPEYQIWFDDELDKNIDMDNIAEQKLISQMLLSFTEVGRKRLAQRNQNTYYQVRGRVRKLVTDVDDTPEHAYGDLIINLLNMSN</sequence>
<evidence type="ECO:0000313" key="2">
    <source>
        <dbReference type="EMBL" id="VAW97686.1"/>
    </source>
</evidence>
<evidence type="ECO:0000256" key="1">
    <source>
        <dbReference type="ARBA" id="ARBA00022737"/>
    </source>
</evidence>
<dbReference type="Gene3D" id="2.20.110.10">
    <property type="entry name" value="Histone H3 K4-specific methyltransferase SET7/9 N-terminal domain"/>
    <property type="match status" value="1"/>
</dbReference>
<evidence type="ECO:0008006" key="3">
    <source>
        <dbReference type="Google" id="ProtNLM"/>
    </source>
</evidence>
<dbReference type="PANTHER" id="PTHR43215">
    <property type="entry name" value="RADIAL SPOKE HEAD 1 HOMOLOG"/>
    <property type="match status" value="1"/>
</dbReference>
<protein>
    <recommendedName>
        <fullName evidence="3">MORN repeat protein</fullName>
    </recommendedName>
</protein>
<keyword evidence="1" id="KW-0677">Repeat</keyword>
<dbReference type="EMBL" id="UOFT01000061">
    <property type="protein sequence ID" value="VAW97686.1"/>
    <property type="molecule type" value="Genomic_DNA"/>
</dbReference>
<dbReference type="InterPro" id="IPR003409">
    <property type="entry name" value="MORN"/>
</dbReference>
<organism evidence="2">
    <name type="scientific">hydrothermal vent metagenome</name>
    <dbReference type="NCBI Taxonomy" id="652676"/>
    <lineage>
        <taxon>unclassified sequences</taxon>
        <taxon>metagenomes</taxon>
        <taxon>ecological metagenomes</taxon>
    </lineage>
</organism>
<gene>
    <name evidence="2" type="ORF">MNBD_GAMMA23-591</name>
</gene>
<reference evidence="2" key="1">
    <citation type="submission" date="2018-06" db="EMBL/GenBank/DDBJ databases">
        <authorList>
            <person name="Zhirakovskaya E."/>
        </authorList>
    </citation>
    <scope>NUCLEOTIDE SEQUENCE</scope>
</reference>
<proteinExistence type="predicted"/>